<dbReference type="GO" id="GO:0043546">
    <property type="term" value="F:molybdopterin cofactor binding"/>
    <property type="evidence" value="ECO:0007669"/>
    <property type="project" value="TreeGrafter"/>
</dbReference>
<evidence type="ECO:0000313" key="14">
    <source>
        <dbReference type="EMBL" id="CAI5448027.1"/>
    </source>
</evidence>
<accession>A0A9P1IPZ4</accession>
<evidence type="ECO:0000256" key="9">
    <source>
        <dbReference type="ARBA" id="ARBA00022723"/>
    </source>
</evidence>
<dbReference type="Gene3D" id="3.90.420.10">
    <property type="entry name" value="Oxidoreductase, molybdopterin-binding domain"/>
    <property type="match status" value="1"/>
</dbReference>
<keyword evidence="12" id="KW-0496">Mitochondrion</keyword>
<comment type="subcellular location">
    <subcellularLocation>
        <location evidence="3">Mitochondrion intermembrane space</location>
    </subcellularLocation>
</comment>
<dbReference type="OrthoDB" id="10051395at2759"/>
<comment type="cofactor">
    <cofactor evidence="1">
        <name>Mo-molybdopterin</name>
        <dbReference type="ChEBI" id="CHEBI:71302"/>
    </cofactor>
</comment>
<dbReference type="InterPro" id="IPR008335">
    <property type="entry name" value="Mopterin_OxRdtase_euk"/>
</dbReference>
<evidence type="ECO:0000313" key="15">
    <source>
        <dbReference type="Proteomes" id="UP001152747"/>
    </source>
</evidence>
<dbReference type="InterPro" id="IPR000572">
    <property type="entry name" value="OxRdtase_Mopterin-bd_dom"/>
</dbReference>
<dbReference type="InterPro" id="IPR005066">
    <property type="entry name" value="MoCF_OxRdtse_dimer"/>
</dbReference>
<dbReference type="SUPFAM" id="SSF56524">
    <property type="entry name" value="Oxidoreductase molybdopterin-binding domain"/>
    <property type="match status" value="1"/>
</dbReference>
<dbReference type="GO" id="GO:0030151">
    <property type="term" value="F:molybdenum ion binding"/>
    <property type="evidence" value="ECO:0007669"/>
    <property type="project" value="InterPro"/>
</dbReference>
<dbReference type="FunFam" id="3.10.120.10:FF:000007">
    <property type="entry name" value="Sulfite oxidase, mitochondrial"/>
    <property type="match status" value="1"/>
</dbReference>
<evidence type="ECO:0000256" key="7">
    <source>
        <dbReference type="ARBA" id="ARBA00022505"/>
    </source>
</evidence>
<name>A0A9P1IPZ4_9PELO</name>
<dbReference type="FunFam" id="2.60.40.650:FF:000006">
    <property type="entry name" value="SUlfite OXidase"/>
    <property type="match status" value="1"/>
</dbReference>
<dbReference type="AlphaFoldDB" id="A0A9P1IPZ4"/>
<evidence type="ECO:0000256" key="10">
    <source>
        <dbReference type="ARBA" id="ARBA00023002"/>
    </source>
</evidence>
<dbReference type="FunFam" id="3.90.420.10:FF:000002">
    <property type="entry name" value="sulfite oxidase, mitochondrial"/>
    <property type="match status" value="1"/>
</dbReference>
<dbReference type="CDD" id="cd02111">
    <property type="entry name" value="eukary_SO_Moco"/>
    <property type="match status" value="1"/>
</dbReference>
<comment type="caution">
    <text evidence="14">The sequence shown here is derived from an EMBL/GenBank/DDBJ whole genome shotgun (WGS) entry which is preliminary data.</text>
</comment>
<dbReference type="InterPro" id="IPR014756">
    <property type="entry name" value="Ig_E-set"/>
</dbReference>
<dbReference type="GO" id="GO:0006790">
    <property type="term" value="P:sulfur compound metabolic process"/>
    <property type="evidence" value="ECO:0007669"/>
    <property type="project" value="TreeGrafter"/>
</dbReference>
<keyword evidence="8" id="KW-0349">Heme</keyword>
<keyword evidence="11" id="KW-0408">Iron</keyword>
<dbReference type="SUPFAM" id="SSF55856">
    <property type="entry name" value="Cytochrome b5-like heme/steroid binding domain"/>
    <property type="match status" value="1"/>
</dbReference>
<evidence type="ECO:0000256" key="1">
    <source>
        <dbReference type="ARBA" id="ARBA00001924"/>
    </source>
</evidence>
<dbReference type="Pfam" id="PF00174">
    <property type="entry name" value="Oxidored_molyb"/>
    <property type="match status" value="1"/>
</dbReference>
<dbReference type="SMART" id="SM01117">
    <property type="entry name" value="Cyt-b5"/>
    <property type="match status" value="1"/>
</dbReference>
<dbReference type="Pfam" id="PF03404">
    <property type="entry name" value="Mo-co_dimer"/>
    <property type="match status" value="1"/>
</dbReference>
<dbReference type="Proteomes" id="UP001152747">
    <property type="component" value="Unassembled WGS sequence"/>
</dbReference>
<gene>
    <name evidence="14" type="ORF">CAMP_LOCUS10664</name>
</gene>
<evidence type="ECO:0000256" key="12">
    <source>
        <dbReference type="ARBA" id="ARBA00023128"/>
    </source>
</evidence>
<dbReference type="EC" id="1.8.3.1" evidence="6"/>
<dbReference type="InterPro" id="IPR036374">
    <property type="entry name" value="OxRdtase_Mopterin-bd_sf"/>
</dbReference>
<sequence>MFRKSVIFGRYFNRRQRFYDGSSSDDNSYSRNQVYAGSIAVAASALGFFELIRKAKLEHTERRKMDVSKLPLFKQEDVKKHGKDAERIWVTYKDGVYDVTDFVAIHPGGDKILLAAGASVDPFWALYSQHKTAEVLEILEGYRIGRLDIKDVPEAEPDAFSNDPPRHPALLVRNAKPFNAETPPSLITDKFYTPNELFFVRNHLPVPDIKTNDHRLTIETLNGKKIDLSVDELKKKFKSYTIGSVIQCAGNRRADMNQYKKVQGLMWEGTAISNAEWTGVRLRDVLTEAGIDVFDDKIKHVHFEGADIDPTGTPYGASIPMEKARGDEVIIAYLMNGVEIPRDHGAPLRAIVPGNVGARQVKWLRKIIVSEKESDSHWQQKDYRAFSPAVNLGDELKWDTVPSIQEYPVQCAICSPAPNTKIDRDDGFVEISGYAWSGGGRGIIRIEISADNGKTWHSCEMEQEKKQDLEHMYAWTLFKAEVKIPPNVKEFNIIAKAVDRSYNTQPETASGIWNVRGLIHNAWHRVHIIVSD</sequence>
<dbReference type="GO" id="GO:0005758">
    <property type="term" value="C:mitochondrial intermembrane space"/>
    <property type="evidence" value="ECO:0007669"/>
    <property type="project" value="UniProtKB-SubCell"/>
</dbReference>
<evidence type="ECO:0000256" key="5">
    <source>
        <dbReference type="ARBA" id="ARBA00004971"/>
    </source>
</evidence>
<evidence type="ECO:0000259" key="13">
    <source>
        <dbReference type="PROSITE" id="PS50255"/>
    </source>
</evidence>
<evidence type="ECO:0000256" key="4">
    <source>
        <dbReference type="ARBA" id="ARBA00004678"/>
    </source>
</evidence>
<dbReference type="PANTHER" id="PTHR19372:SF7">
    <property type="entry name" value="SULFITE OXIDASE, MITOCHONDRIAL"/>
    <property type="match status" value="1"/>
</dbReference>
<evidence type="ECO:0000256" key="11">
    <source>
        <dbReference type="ARBA" id="ARBA00023004"/>
    </source>
</evidence>
<keyword evidence="10" id="KW-0560">Oxidoreductase</keyword>
<keyword evidence="7" id="KW-0500">Molybdenum</keyword>
<dbReference type="InterPro" id="IPR018506">
    <property type="entry name" value="Cyt_B5_heme-BS"/>
</dbReference>
<reference evidence="14" key="1">
    <citation type="submission" date="2022-11" db="EMBL/GenBank/DDBJ databases">
        <authorList>
            <person name="Kikuchi T."/>
        </authorList>
    </citation>
    <scope>NUCLEOTIDE SEQUENCE</scope>
    <source>
        <strain evidence="14">PS1010</strain>
    </source>
</reference>
<comment type="pathway">
    <text evidence="5">Energy metabolism; sulfur metabolism.</text>
</comment>
<keyword evidence="15" id="KW-1185">Reference proteome</keyword>
<dbReference type="PRINTS" id="PR00407">
    <property type="entry name" value="EUMOPTERIN"/>
</dbReference>
<organism evidence="14 15">
    <name type="scientific">Caenorhabditis angaria</name>
    <dbReference type="NCBI Taxonomy" id="860376"/>
    <lineage>
        <taxon>Eukaryota</taxon>
        <taxon>Metazoa</taxon>
        <taxon>Ecdysozoa</taxon>
        <taxon>Nematoda</taxon>
        <taxon>Chromadorea</taxon>
        <taxon>Rhabditida</taxon>
        <taxon>Rhabditina</taxon>
        <taxon>Rhabditomorpha</taxon>
        <taxon>Rhabditoidea</taxon>
        <taxon>Rhabditidae</taxon>
        <taxon>Peloderinae</taxon>
        <taxon>Caenorhabditis</taxon>
    </lineage>
</organism>
<comment type="pathway">
    <text evidence="4">Sulfur metabolism.</text>
</comment>
<dbReference type="InterPro" id="IPR001199">
    <property type="entry name" value="Cyt_B5-like_heme/steroid-bd"/>
</dbReference>
<protein>
    <recommendedName>
        <fullName evidence="6">sulfite oxidase</fullName>
        <ecNumber evidence="6">1.8.3.1</ecNumber>
    </recommendedName>
</protein>
<keyword evidence="9" id="KW-0479">Metal-binding</keyword>
<dbReference type="SUPFAM" id="SSF81296">
    <property type="entry name" value="E set domains"/>
    <property type="match status" value="1"/>
</dbReference>
<dbReference type="EMBL" id="CANHGI010000004">
    <property type="protein sequence ID" value="CAI5448027.1"/>
    <property type="molecule type" value="Genomic_DNA"/>
</dbReference>
<dbReference type="Pfam" id="PF00173">
    <property type="entry name" value="Cyt-b5"/>
    <property type="match status" value="1"/>
</dbReference>
<dbReference type="PANTHER" id="PTHR19372">
    <property type="entry name" value="SULFITE REDUCTASE"/>
    <property type="match status" value="1"/>
</dbReference>
<dbReference type="PROSITE" id="PS00191">
    <property type="entry name" value="CYTOCHROME_B5_1"/>
    <property type="match status" value="1"/>
</dbReference>
<evidence type="ECO:0000256" key="3">
    <source>
        <dbReference type="ARBA" id="ARBA00004569"/>
    </source>
</evidence>
<dbReference type="GO" id="GO:0020037">
    <property type="term" value="F:heme binding"/>
    <property type="evidence" value="ECO:0007669"/>
    <property type="project" value="InterPro"/>
</dbReference>
<feature type="domain" description="Cytochrome b5 heme-binding" evidence="13">
    <location>
        <begin position="70"/>
        <end position="148"/>
    </location>
</feature>
<dbReference type="GO" id="GO:0008482">
    <property type="term" value="F:sulfite oxidase activity"/>
    <property type="evidence" value="ECO:0007669"/>
    <property type="project" value="UniProtKB-EC"/>
</dbReference>
<evidence type="ECO:0000256" key="6">
    <source>
        <dbReference type="ARBA" id="ARBA00012505"/>
    </source>
</evidence>
<dbReference type="InterPro" id="IPR036400">
    <property type="entry name" value="Cyt_B5-like_heme/steroid_sf"/>
</dbReference>
<dbReference type="Gene3D" id="2.60.40.650">
    <property type="match status" value="1"/>
</dbReference>
<comment type="cofactor">
    <cofactor evidence="2">
        <name>heme b</name>
        <dbReference type="ChEBI" id="CHEBI:60344"/>
    </cofactor>
</comment>
<proteinExistence type="predicted"/>
<evidence type="ECO:0000256" key="8">
    <source>
        <dbReference type="ARBA" id="ARBA00022617"/>
    </source>
</evidence>
<evidence type="ECO:0000256" key="2">
    <source>
        <dbReference type="ARBA" id="ARBA00001970"/>
    </source>
</evidence>
<dbReference type="PROSITE" id="PS50255">
    <property type="entry name" value="CYTOCHROME_B5_2"/>
    <property type="match status" value="1"/>
</dbReference>
<dbReference type="Gene3D" id="3.10.120.10">
    <property type="entry name" value="Cytochrome b5-like heme/steroid binding domain"/>
    <property type="match status" value="1"/>
</dbReference>